<accession>A0A3Q9IU30</accession>
<name>A0A3Q9IU30_9BACT</name>
<evidence type="ECO:0000313" key="4">
    <source>
        <dbReference type="Proteomes" id="UP000270673"/>
    </source>
</evidence>
<organism evidence="3 4">
    <name type="scientific">Butyricimonas faecalis</name>
    <dbReference type="NCBI Taxonomy" id="2093856"/>
    <lineage>
        <taxon>Bacteria</taxon>
        <taxon>Pseudomonadati</taxon>
        <taxon>Bacteroidota</taxon>
        <taxon>Bacteroidia</taxon>
        <taxon>Bacteroidales</taxon>
        <taxon>Odoribacteraceae</taxon>
        <taxon>Butyricimonas</taxon>
    </lineage>
</organism>
<keyword evidence="4" id="KW-1185">Reference proteome</keyword>
<dbReference type="Proteomes" id="UP000270673">
    <property type="component" value="Chromosome"/>
</dbReference>
<dbReference type="GO" id="GO:0016491">
    <property type="term" value="F:oxidoreductase activity"/>
    <property type="evidence" value="ECO:0007669"/>
    <property type="project" value="InterPro"/>
</dbReference>
<dbReference type="RefSeq" id="WP_127075055.1">
    <property type="nucleotide sequence ID" value="NZ_CP032819.1"/>
</dbReference>
<protein>
    <recommendedName>
        <fullName evidence="2">Thioredoxin domain-containing protein</fullName>
    </recommendedName>
</protein>
<reference evidence="3 4" key="1">
    <citation type="submission" date="2018-10" db="EMBL/GenBank/DDBJ databases">
        <title>Butyricimonas faecalis sp. nov., isolated from human faeces and emended description of the genus Butyricimonas.</title>
        <authorList>
            <person name="Le Roy T."/>
            <person name="Van der Smissen P."/>
            <person name="Paquot A."/>
            <person name="Delzenne N."/>
            <person name="Muccioli G."/>
            <person name="Collet J.-F."/>
            <person name="Cani P.D."/>
        </authorList>
    </citation>
    <scope>NUCLEOTIDE SEQUENCE [LARGE SCALE GENOMIC DNA]</scope>
    <source>
        <strain evidence="3 4">H184</strain>
    </source>
</reference>
<dbReference type="InterPro" id="IPR000866">
    <property type="entry name" value="AhpC/TSA"/>
</dbReference>
<dbReference type="GO" id="GO:0016209">
    <property type="term" value="F:antioxidant activity"/>
    <property type="evidence" value="ECO:0007669"/>
    <property type="project" value="InterPro"/>
</dbReference>
<dbReference type="InterPro" id="IPR036249">
    <property type="entry name" value="Thioredoxin-like_sf"/>
</dbReference>
<dbReference type="PROSITE" id="PS51257">
    <property type="entry name" value="PROKAR_LIPOPROTEIN"/>
    <property type="match status" value="1"/>
</dbReference>
<dbReference type="Gene3D" id="3.40.30.10">
    <property type="entry name" value="Glutaredoxin"/>
    <property type="match status" value="1"/>
</dbReference>
<dbReference type="PROSITE" id="PS51352">
    <property type="entry name" value="THIOREDOXIN_2"/>
    <property type="match status" value="1"/>
</dbReference>
<feature type="domain" description="Thioredoxin" evidence="2">
    <location>
        <begin position="314"/>
        <end position="454"/>
    </location>
</feature>
<dbReference type="OrthoDB" id="1095292at2"/>
<dbReference type="EMBL" id="CP032819">
    <property type="protein sequence ID" value="AZS30011.1"/>
    <property type="molecule type" value="Genomic_DNA"/>
</dbReference>
<evidence type="ECO:0000256" key="1">
    <source>
        <dbReference type="SAM" id="SignalP"/>
    </source>
</evidence>
<dbReference type="InterPro" id="IPR013766">
    <property type="entry name" value="Thioredoxin_domain"/>
</dbReference>
<dbReference type="SUPFAM" id="SSF52833">
    <property type="entry name" value="Thioredoxin-like"/>
    <property type="match status" value="1"/>
</dbReference>
<feature type="signal peptide" evidence="1">
    <location>
        <begin position="1"/>
        <end position="21"/>
    </location>
</feature>
<evidence type="ECO:0000313" key="3">
    <source>
        <dbReference type="EMBL" id="AZS30011.1"/>
    </source>
</evidence>
<gene>
    <name evidence="3" type="ORF">D8S85_10950</name>
</gene>
<sequence>MKCFLTILLFALVSCATPSSSEDSIKISIDVHELPSIGLAISTTDYDIQLVNFDSNKHGEYVIHNMDAAYITLHNGFSERKRIYAKQGDHIHLTFDGKSMKESLEITGDHPRITEYLSRQKTTPYNRNIYSLQFPEFESVLKEKIIENSRLLDSCENTLKNESEKFIKLERARIKYSFAPALLNYPKVHGGEDLEKIRDDYYTTIKNWIEEDKDYLNLNEYRTFVALACATLASQEGKNTTTYYEKILEQMYYLDQNFKQEDVKQGFISLWANEYVQNNGIKQIDELNKFTQEKLTDNKLLSRYEQIYDSWARIAPGNKAIDFHAQDSTGKEFSLKDFKNQYVCLYIWQNVYPCMVEFSHLKKLIPLLEEKNIQWINLSIEPKPDEWKKAIRNQDIQIGKHFFLKNEKEFLKNYHYNSETMYQFILITPDGKIVESHLPKASSGKLEKYLTEQI</sequence>
<dbReference type="AlphaFoldDB" id="A0A3Q9IU30"/>
<proteinExistence type="predicted"/>
<keyword evidence="1" id="KW-0732">Signal</keyword>
<dbReference type="KEGG" id="buy:D8S85_10950"/>
<feature type="chain" id="PRO_5018748015" description="Thioredoxin domain-containing protein" evidence="1">
    <location>
        <begin position="22"/>
        <end position="454"/>
    </location>
</feature>
<evidence type="ECO:0000259" key="2">
    <source>
        <dbReference type="PROSITE" id="PS51352"/>
    </source>
</evidence>
<dbReference type="Pfam" id="PF00578">
    <property type="entry name" value="AhpC-TSA"/>
    <property type="match status" value="1"/>
</dbReference>